<dbReference type="Proteomes" id="UP000009100">
    <property type="component" value="Chromosome 1"/>
</dbReference>
<dbReference type="KEGG" id="vsp:VS_1882"/>
<dbReference type="EMBL" id="FM954972">
    <property type="protein sequence ID" value="CAV19065.1"/>
    <property type="molecule type" value="Genomic_DNA"/>
</dbReference>
<organism evidence="1 2">
    <name type="scientific">Vibrio atlanticus (strain LGP32)</name>
    <name type="common">Vibrio splendidus (strain Mel32)</name>
    <dbReference type="NCBI Taxonomy" id="575788"/>
    <lineage>
        <taxon>Bacteria</taxon>
        <taxon>Pseudomonadati</taxon>
        <taxon>Pseudomonadota</taxon>
        <taxon>Gammaproteobacteria</taxon>
        <taxon>Vibrionales</taxon>
        <taxon>Vibrionaceae</taxon>
        <taxon>Vibrio</taxon>
    </lineage>
</organism>
<dbReference type="STRING" id="575788.VS_1882"/>
<sequence>MGVKQQVLYWDIKMKDPRFYVYLIESPSAQDLLESALEGRTLTEALHVSGIDCSYYLAANYQTFDQALGQRLENTLFSDGHRRLPIIHISAHGNPQGMAFTDGTFIAWDALYHRLLNLNERFNGGLIVSVSACFGAYANQLLKPNQRPPFFALVGPTNSIALSDLAIGYAAFYHNIKKFWNIESAFNAMKMASGNHEFQITYGNAQQSYQTVLQGATSAW</sequence>
<evidence type="ECO:0000313" key="2">
    <source>
        <dbReference type="Proteomes" id="UP000009100"/>
    </source>
</evidence>
<proteinExistence type="predicted"/>
<dbReference type="eggNOG" id="ENOG50330S3">
    <property type="taxonomic scope" value="Bacteria"/>
</dbReference>
<dbReference type="HOGENOM" id="CLU_1259753_0_0_6"/>
<protein>
    <recommendedName>
        <fullName evidence="3">Gingipain domain-containing protein</fullName>
    </recommendedName>
</protein>
<gene>
    <name evidence="1" type="ordered locus">VS_1882</name>
</gene>
<dbReference type="AlphaFoldDB" id="B7VPW5"/>
<accession>B7VPW5</accession>
<evidence type="ECO:0008006" key="3">
    <source>
        <dbReference type="Google" id="ProtNLM"/>
    </source>
</evidence>
<name>B7VPW5_VIBA3</name>
<evidence type="ECO:0000313" key="1">
    <source>
        <dbReference type="EMBL" id="CAV19065.1"/>
    </source>
</evidence>
<reference evidence="1 2" key="1">
    <citation type="submission" date="2009-02" db="EMBL/GenBank/DDBJ databases">
        <title>Vibrio splendidus str. LGP32 complete genome.</title>
        <authorList>
            <person name="Mazel D."/>
            <person name="Le Roux F."/>
        </authorList>
    </citation>
    <scope>NUCLEOTIDE SEQUENCE [LARGE SCALE GENOMIC DNA]</scope>
    <source>
        <strain evidence="1 2">LGP32</strain>
    </source>
</reference>